<name>A0A8H7T9N9_9HELO</name>
<protein>
    <recommendedName>
        <fullName evidence="1">Heterokaryon incompatibility domain-containing protein</fullName>
    </recommendedName>
</protein>
<feature type="domain" description="Heterokaryon incompatibility" evidence="1">
    <location>
        <begin position="45"/>
        <end position="192"/>
    </location>
</feature>
<evidence type="ECO:0000259" key="1">
    <source>
        <dbReference type="Pfam" id="PF06985"/>
    </source>
</evidence>
<dbReference type="OrthoDB" id="2288928at2759"/>
<sequence>MYRYERIPHPAYLETTRILTLSPGSEDEPLSGTLAPMSTTDPHPFEALSYVWGRAGTWDEITIDGKVVRLTASLGTMLRRIRYRDAPHVIWADQICINQEDLVERSQQVRHMSSIYQKASKVLVWLGEDSAGYARSAFELVEALVAIVEDESRLQDFKEEQTTFDWFSEESWIALRELFKQPWFDRKWILQEVGTDTPSEVYWGDFKVSWDNITEASALLKHHGYLLRGKYDVQVWKPWYMNKLFSVDPLGTKAQNFTYELHRARWQQASDPRDHIFALLGHPSVQLDENGDREIEADYLKSVEQVFHETAVHILGKGESLMMLNVIQHETLETALRRPNLPTWVPQWDLQESLHNLLGDDTCVYRPYHPHETVLPKPKFIESTRILLLEGVTVDIIQTISRVLRTSDITLESSTIAELWLSQPECVNGGFTTSGPLYPTGESSIFALLETLSAVKKLKQQAPIPLSERLSDGADYLTRAYSTSHGIDEDLQQLGRTGNCYKWMERVSGGADGRRFARGKKGYYALCPPAARDGDVLCLLLGGQTLFCLRPDGDGYFFVGECYVHGLMDGGAYDLMRSGELPGLEFRIK</sequence>
<dbReference type="InterPro" id="IPR010730">
    <property type="entry name" value="HET"/>
</dbReference>
<dbReference type="InterPro" id="IPR052895">
    <property type="entry name" value="HetReg/Transcr_Mod"/>
</dbReference>
<gene>
    <name evidence="2" type="ORF">IFR04_012096</name>
</gene>
<accession>A0A8H7T9N9</accession>
<evidence type="ECO:0000313" key="2">
    <source>
        <dbReference type="EMBL" id="KAG4414783.1"/>
    </source>
</evidence>
<dbReference type="AlphaFoldDB" id="A0A8H7T9N9"/>
<organism evidence="2 3">
    <name type="scientific">Cadophora malorum</name>
    <dbReference type="NCBI Taxonomy" id="108018"/>
    <lineage>
        <taxon>Eukaryota</taxon>
        <taxon>Fungi</taxon>
        <taxon>Dikarya</taxon>
        <taxon>Ascomycota</taxon>
        <taxon>Pezizomycotina</taxon>
        <taxon>Leotiomycetes</taxon>
        <taxon>Helotiales</taxon>
        <taxon>Ploettnerulaceae</taxon>
        <taxon>Cadophora</taxon>
    </lineage>
</organism>
<reference evidence="2" key="1">
    <citation type="submission" date="2021-02" db="EMBL/GenBank/DDBJ databases">
        <title>Genome sequence Cadophora malorum strain M34.</title>
        <authorList>
            <person name="Stefanovic E."/>
            <person name="Vu D."/>
            <person name="Scully C."/>
            <person name="Dijksterhuis J."/>
            <person name="Roader J."/>
            <person name="Houbraken J."/>
        </authorList>
    </citation>
    <scope>NUCLEOTIDE SEQUENCE</scope>
    <source>
        <strain evidence="2">M34</strain>
    </source>
</reference>
<comment type="caution">
    <text evidence="2">The sequence shown here is derived from an EMBL/GenBank/DDBJ whole genome shotgun (WGS) entry which is preliminary data.</text>
</comment>
<dbReference type="PANTHER" id="PTHR24148">
    <property type="entry name" value="ANKYRIN REPEAT DOMAIN-CONTAINING PROTEIN 39 HOMOLOG-RELATED"/>
    <property type="match status" value="1"/>
</dbReference>
<dbReference type="Pfam" id="PF06985">
    <property type="entry name" value="HET"/>
    <property type="match status" value="1"/>
</dbReference>
<dbReference type="EMBL" id="JAFJYH010000249">
    <property type="protein sequence ID" value="KAG4414783.1"/>
    <property type="molecule type" value="Genomic_DNA"/>
</dbReference>
<proteinExistence type="predicted"/>
<dbReference type="PANTHER" id="PTHR24148:SF64">
    <property type="entry name" value="HETEROKARYON INCOMPATIBILITY DOMAIN-CONTAINING PROTEIN"/>
    <property type="match status" value="1"/>
</dbReference>
<keyword evidence="3" id="KW-1185">Reference proteome</keyword>
<dbReference type="Pfam" id="PF26639">
    <property type="entry name" value="Het-6_barrel"/>
    <property type="match status" value="1"/>
</dbReference>
<evidence type="ECO:0000313" key="3">
    <source>
        <dbReference type="Proteomes" id="UP000664132"/>
    </source>
</evidence>
<dbReference type="Proteomes" id="UP000664132">
    <property type="component" value="Unassembled WGS sequence"/>
</dbReference>